<sequence>MQAKAKTPNSVKARRLRHGERRFQGQVLPFAFASLSKQNTRPRIFSRVRVVGAKTHHRTMERKMKSFVLIAILGFANFAFGAQSNLPLDQAAREGQLLEVKRLLANGADPNEINKWGTTALTGASTYKSDSQNHVQIVRYLLSHGAAVNKQVADGTTALHEAAFWGHLGTATILLEAGADANLSKENGFTPLISAASQGHEGIVKLLLKSGARANEQTRSGNTALHVASGGGHESIVKLLIAAGAKRDLKNKNGAISVDVRDQSKSLNLK</sequence>
<dbReference type="Gene3D" id="1.25.40.20">
    <property type="entry name" value="Ankyrin repeat-containing domain"/>
    <property type="match status" value="2"/>
</dbReference>
<evidence type="ECO:0000256" key="2">
    <source>
        <dbReference type="ARBA" id="ARBA00023043"/>
    </source>
</evidence>
<evidence type="ECO:0000256" key="1">
    <source>
        <dbReference type="ARBA" id="ARBA00022737"/>
    </source>
</evidence>
<feature type="repeat" description="ANK" evidence="3">
    <location>
        <begin position="83"/>
        <end position="115"/>
    </location>
</feature>
<evidence type="ECO:0000256" key="4">
    <source>
        <dbReference type="SAM" id="Phobius"/>
    </source>
</evidence>
<dbReference type="Pfam" id="PF13637">
    <property type="entry name" value="Ank_4"/>
    <property type="match status" value="1"/>
</dbReference>
<dbReference type="OrthoDB" id="8938776at2"/>
<feature type="repeat" description="ANK" evidence="3">
    <location>
        <begin position="220"/>
        <end position="252"/>
    </location>
</feature>
<name>A0A167GXA3_9BURK</name>
<dbReference type="AlphaFoldDB" id="A0A167GXA3"/>
<dbReference type="EMBL" id="CP017476">
    <property type="protein sequence ID" value="AOW12800.1"/>
    <property type="molecule type" value="Genomic_DNA"/>
</dbReference>
<keyword evidence="4" id="KW-0472">Membrane</keyword>
<dbReference type="KEGG" id="hyl:LPB072_08035"/>
<evidence type="ECO:0000313" key="7">
    <source>
        <dbReference type="Proteomes" id="UP000185657"/>
    </source>
</evidence>
<dbReference type="STRING" id="1763535.LPB072_08035"/>
<dbReference type="SUPFAM" id="SSF48403">
    <property type="entry name" value="Ankyrin repeat"/>
    <property type="match status" value="1"/>
</dbReference>
<keyword evidence="7" id="KW-1185">Reference proteome</keyword>
<evidence type="ECO:0000313" key="8">
    <source>
        <dbReference type="Proteomes" id="UP000185680"/>
    </source>
</evidence>
<keyword evidence="2 3" id="KW-0040">ANK repeat</keyword>
<reference evidence="6 7" key="1">
    <citation type="submission" date="2016-02" db="EMBL/GenBank/DDBJ databases">
        <title>Draft genome sequence of Hydrogenophaga sp. LPB0072.</title>
        <authorList>
            <person name="Shin S.-K."/>
            <person name="Yi H."/>
        </authorList>
    </citation>
    <scope>NUCLEOTIDE SEQUENCE [LARGE SCALE GENOMIC DNA]</scope>
    <source>
        <strain evidence="6 7">LPB0072</strain>
    </source>
</reference>
<reference evidence="5 8" key="2">
    <citation type="submission" date="2016-10" db="EMBL/GenBank/DDBJ databases">
        <title>Hydorgenophaga sp. LPB0072 isolated from gastropod.</title>
        <authorList>
            <person name="Kim E."/>
            <person name="Yi H."/>
        </authorList>
    </citation>
    <scope>NUCLEOTIDE SEQUENCE [LARGE SCALE GENOMIC DNA]</scope>
    <source>
        <strain evidence="5 8">LPB0072</strain>
    </source>
</reference>
<feature type="transmembrane region" description="Helical" evidence="4">
    <location>
        <begin position="67"/>
        <end position="86"/>
    </location>
</feature>
<evidence type="ECO:0000256" key="3">
    <source>
        <dbReference type="PROSITE-ProRule" id="PRU00023"/>
    </source>
</evidence>
<dbReference type="PRINTS" id="PR01415">
    <property type="entry name" value="ANKYRIN"/>
</dbReference>
<dbReference type="PANTHER" id="PTHR24173:SF74">
    <property type="entry name" value="ANKYRIN REPEAT DOMAIN-CONTAINING PROTEIN 16"/>
    <property type="match status" value="1"/>
</dbReference>
<dbReference type="PROSITE" id="PS50297">
    <property type="entry name" value="ANK_REP_REGION"/>
    <property type="match status" value="3"/>
</dbReference>
<feature type="repeat" description="ANK" evidence="3">
    <location>
        <begin position="154"/>
        <end position="186"/>
    </location>
</feature>
<feature type="repeat" description="ANK" evidence="3">
    <location>
        <begin position="187"/>
        <end position="219"/>
    </location>
</feature>
<accession>A0A167GXA3</accession>
<evidence type="ECO:0000313" key="6">
    <source>
        <dbReference type="EMBL" id="OAD39988.1"/>
    </source>
</evidence>
<dbReference type="InterPro" id="IPR002110">
    <property type="entry name" value="Ankyrin_rpt"/>
</dbReference>
<keyword evidence="4" id="KW-1133">Transmembrane helix</keyword>
<proteinExistence type="predicted"/>
<protein>
    <submittedName>
        <fullName evidence="5">Uncharacterized protein</fullName>
    </submittedName>
</protein>
<dbReference type="Pfam" id="PF12796">
    <property type="entry name" value="Ank_2"/>
    <property type="match status" value="1"/>
</dbReference>
<dbReference type="Proteomes" id="UP000185657">
    <property type="component" value="Unassembled WGS sequence"/>
</dbReference>
<dbReference type="InterPro" id="IPR036770">
    <property type="entry name" value="Ankyrin_rpt-contain_sf"/>
</dbReference>
<dbReference type="PANTHER" id="PTHR24173">
    <property type="entry name" value="ANKYRIN REPEAT CONTAINING"/>
    <property type="match status" value="1"/>
</dbReference>
<dbReference type="Proteomes" id="UP000185680">
    <property type="component" value="Chromosome"/>
</dbReference>
<keyword evidence="1" id="KW-0677">Repeat</keyword>
<evidence type="ECO:0000313" key="5">
    <source>
        <dbReference type="EMBL" id="AOW12800.1"/>
    </source>
</evidence>
<keyword evidence="4" id="KW-0812">Transmembrane</keyword>
<dbReference type="EMBL" id="LVWD01000034">
    <property type="protein sequence ID" value="OAD39988.1"/>
    <property type="molecule type" value="Genomic_DNA"/>
</dbReference>
<gene>
    <name evidence="5" type="ORF">LPB072_08035</name>
    <name evidence="6" type="ORF">LPB72_17530</name>
</gene>
<organism evidence="5 8">
    <name type="scientific">Hydrogenophaga crassostreae</name>
    <dbReference type="NCBI Taxonomy" id="1763535"/>
    <lineage>
        <taxon>Bacteria</taxon>
        <taxon>Pseudomonadati</taxon>
        <taxon>Pseudomonadota</taxon>
        <taxon>Betaproteobacteria</taxon>
        <taxon>Burkholderiales</taxon>
        <taxon>Comamonadaceae</taxon>
        <taxon>Hydrogenophaga</taxon>
    </lineage>
</organism>
<dbReference type="SMART" id="SM00248">
    <property type="entry name" value="ANK"/>
    <property type="match status" value="5"/>
</dbReference>
<dbReference type="PROSITE" id="PS50088">
    <property type="entry name" value="ANK_REPEAT"/>
    <property type="match status" value="4"/>
</dbReference>